<name>A0A128EEJ8_9BACT</name>
<keyword evidence="3" id="KW-1185">Reference proteome</keyword>
<dbReference type="PANTHER" id="PTHR15004:SF0">
    <property type="entry name" value="GLUTAMYL-TRNA(GLN) AMIDOTRANSFERASE SUBUNIT C, MITOCHONDRIAL"/>
    <property type="match status" value="1"/>
</dbReference>
<accession>A0A128EEJ8</accession>
<keyword evidence="1" id="KW-0547">Nucleotide-binding</keyword>
<comment type="similarity">
    <text evidence="1">Belongs to the GatC family.</text>
</comment>
<dbReference type="OrthoDB" id="9813938at2"/>
<dbReference type="PANTHER" id="PTHR15004">
    <property type="entry name" value="GLUTAMYL-TRNA(GLN) AMIDOTRANSFERASE SUBUNIT C, MITOCHONDRIAL"/>
    <property type="match status" value="1"/>
</dbReference>
<keyword evidence="1 2" id="KW-0436">Ligase</keyword>
<keyword evidence="1" id="KW-0067">ATP-binding</keyword>
<dbReference type="Gene3D" id="1.10.20.60">
    <property type="entry name" value="Glu-tRNAGln amidotransferase C subunit, N-terminal domain"/>
    <property type="match status" value="1"/>
</dbReference>
<dbReference type="NCBIfam" id="TIGR00135">
    <property type="entry name" value="gatC"/>
    <property type="match status" value="1"/>
</dbReference>
<keyword evidence="2" id="KW-0808">Transferase</keyword>
<dbReference type="EC" id="6.3.5.-" evidence="1"/>
<gene>
    <name evidence="1 2" type="primary">gatC</name>
    <name evidence="2" type="ORF">ERS672216_00836</name>
</gene>
<dbReference type="GO" id="GO:0050566">
    <property type="term" value="F:asparaginyl-tRNA synthase (glutamine-hydrolyzing) activity"/>
    <property type="evidence" value="ECO:0007669"/>
    <property type="project" value="RHEA"/>
</dbReference>
<dbReference type="EMBL" id="FIZP01000003">
    <property type="protein sequence ID" value="CZE47350.1"/>
    <property type="molecule type" value="Genomic_DNA"/>
</dbReference>
<protein>
    <recommendedName>
        <fullName evidence="1">Aspartyl/glutamyl-tRNA(Asn/Gln) amidotransferase subunit C</fullName>
        <shortName evidence="1">Asp/Glu-ADT subunit C</shortName>
        <ecNumber evidence="1">6.3.5.-</ecNumber>
    </recommendedName>
</protein>
<dbReference type="InterPro" id="IPR003837">
    <property type="entry name" value="GatC"/>
</dbReference>
<comment type="subunit">
    <text evidence="1">Heterotrimer of A, B and C subunits.</text>
</comment>
<dbReference type="GO" id="GO:0050567">
    <property type="term" value="F:glutaminyl-tRNA synthase (glutamine-hydrolyzing) activity"/>
    <property type="evidence" value="ECO:0007669"/>
    <property type="project" value="UniProtKB-UniRule"/>
</dbReference>
<dbReference type="RefSeq" id="WP_075494549.1">
    <property type="nucleotide sequence ID" value="NZ_CP053844.1"/>
</dbReference>
<comment type="catalytic activity">
    <reaction evidence="1">
        <text>L-aspartyl-tRNA(Asn) + L-glutamine + ATP + H2O = L-asparaginyl-tRNA(Asn) + L-glutamate + ADP + phosphate + 2 H(+)</text>
        <dbReference type="Rhea" id="RHEA:14513"/>
        <dbReference type="Rhea" id="RHEA-COMP:9674"/>
        <dbReference type="Rhea" id="RHEA-COMP:9677"/>
        <dbReference type="ChEBI" id="CHEBI:15377"/>
        <dbReference type="ChEBI" id="CHEBI:15378"/>
        <dbReference type="ChEBI" id="CHEBI:29985"/>
        <dbReference type="ChEBI" id="CHEBI:30616"/>
        <dbReference type="ChEBI" id="CHEBI:43474"/>
        <dbReference type="ChEBI" id="CHEBI:58359"/>
        <dbReference type="ChEBI" id="CHEBI:78515"/>
        <dbReference type="ChEBI" id="CHEBI:78516"/>
        <dbReference type="ChEBI" id="CHEBI:456216"/>
    </reaction>
</comment>
<dbReference type="Pfam" id="PF02686">
    <property type="entry name" value="GatC"/>
    <property type="match status" value="1"/>
</dbReference>
<dbReference type="GO" id="GO:0005524">
    <property type="term" value="F:ATP binding"/>
    <property type="evidence" value="ECO:0007669"/>
    <property type="project" value="UniProtKB-KW"/>
</dbReference>
<evidence type="ECO:0000313" key="2">
    <source>
        <dbReference type="EMBL" id="CZE47350.1"/>
    </source>
</evidence>
<dbReference type="GO" id="GO:0006412">
    <property type="term" value="P:translation"/>
    <property type="evidence" value="ECO:0007669"/>
    <property type="project" value="UniProtKB-UniRule"/>
</dbReference>
<evidence type="ECO:0000313" key="3">
    <source>
        <dbReference type="Proteomes" id="UP000069632"/>
    </source>
</evidence>
<dbReference type="SUPFAM" id="SSF141000">
    <property type="entry name" value="Glu-tRNAGln amidotransferase C subunit"/>
    <property type="match status" value="1"/>
</dbReference>
<reference evidence="2 3" key="1">
    <citation type="submission" date="2016-02" db="EMBL/GenBank/DDBJ databases">
        <authorList>
            <consortium name="Pathogen Informatics"/>
        </authorList>
    </citation>
    <scope>NUCLEOTIDE SEQUENCE [LARGE SCALE GENOMIC DNA]</scope>
    <source>
        <strain evidence="2 3">RC20</strain>
    </source>
</reference>
<dbReference type="InterPro" id="IPR036113">
    <property type="entry name" value="Asp/Glu-ADT_sf_sub_c"/>
</dbReference>
<dbReference type="GO" id="GO:0016740">
    <property type="term" value="F:transferase activity"/>
    <property type="evidence" value="ECO:0007669"/>
    <property type="project" value="UniProtKB-KW"/>
</dbReference>
<dbReference type="Proteomes" id="UP000069632">
    <property type="component" value="Unassembled WGS sequence"/>
</dbReference>
<sequence>MAIDDNLLNKLEKLSALKIEDDKREEIKSQLDKIVNFVEILNELDLDKNKVAVSTISGGTPLREDEPNNDKEIIDIILNHAPSTDASFFVVPKIIE</sequence>
<organism evidence="2 3">
    <name type="scientific">Campylobacter geochelonis</name>
    <dbReference type="NCBI Taxonomy" id="1780362"/>
    <lineage>
        <taxon>Bacteria</taxon>
        <taxon>Pseudomonadati</taxon>
        <taxon>Campylobacterota</taxon>
        <taxon>Epsilonproteobacteria</taxon>
        <taxon>Campylobacterales</taxon>
        <taxon>Campylobacteraceae</taxon>
        <taxon>Campylobacter</taxon>
    </lineage>
</organism>
<dbReference type="AlphaFoldDB" id="A0A128EEJ8"/>
<dbReference type="GO" id="GO:0070681">
    <property type="term" value="P:glutaminyl-tRNAGln biosynthesis via transamidation"/>
    <property type="evidence" value="ECO:0007669"/>
    <property type="project" value="TreeGrafter"/>
</dbReference>
<dbReference type="GO" id="GO:0006450">
    <property type="term" value="P:regulation of translational fidelity"/>
    <property type="evidence" value="ECO:0007669"/>
    <property type="project" value="InterPro"/>
</dbReference>
<proteinExistence type="inferred from homology"/>
<evidence type="ECO:0000256" key="1">
    <source>
        <dbReference type="HAMAP-Rule" id="MF_00122"/>
    </source>
</evidence>
<comment type="function">
    <text evidence="1">Allows the formation of correctly charged Asn-tRNA(Asn) or Gln-tRNA(Gln) through the transamidation of misacylated Asp-tRNA(Asn) or Glu-tRNA(Gln) in organisms which lack either or both of asparaginyl-tRNA or glutaminyl-tRNA synthetases. The reaction takes place in the presence of glutamine and ATP through an activated phospho-Asp-tRNA(Asn) or phospho-Glu-tRNA(Gln).</text>
</comment>
<keyword evidence="1" id="KW-0648">Protein biosynthesis</keyword>
<comment type="catalytic activity">
    <reaction evidence="1">
        <text>L-glutamyl-tRNA(Gln) + L-glutamine + ATP + H2O = L-glutaminyl-tRNA(Gln) + L-glutamate + ADP + phosphate + H(+)</text>
        <dbReference type="Rhea" id="RHEA:17521"/>
        <dbReference type="Rhea" id="RHEA-COMP:9681"/>
        <dbReference type="Rhea" id="RHEA-COMP:9684"/>
        <dbReference type="ChEBI" id="CHEBI:15377"/>
        <dbReference type="ChEBI" id="CHEBI:15378"/>
        <dbReference type="ChEBI" id="CHEBI:29985"/>
        <dbReference type="ChEBI" id="CHEBI:30616"/>
        <dbReference type="ChEBI" id="CHEBI:43474"/>
        <dbReference type="ChEBI" id="CHEBI:58359"/>
        <dbReference type="ChEBI" id="CHEBI:78520"/>
        <dbReference type="ChEBI" id="CHEBI:78521"/>
        <dbReference type="ChEBI" id="CHEBI:456216"/>
    </reaction>
</comment>
<dbReference type="HAMAP" id="MF_00122">
    <property type="entry name" value="GatC"/>
    <property type="match status" value="1"/>
</dbReference>